<evidence type="ECO:0000313" key="2">
    <source>
        <dbReference type="Proteomes" id="UP000318939"/>
    </source>
</evidence>
<proteinExistence type="predicted"/>
<evidence type="ECO:0000313" key="1">
    <source>
        <dbReference type="EMBL" id="WFS23583.1"/>
    </source>
</evidence>
<sequence>MPLPASTMLGMGRQVPISVSLLNPFAPELRWLGEELDILNERITGG</sequence>
<reference evidence="1" key="1">
    <citation type="journal article" date="2019" name="Phytopathology">
        <title>A Novel Group of Rhizobium tumorigenes-Like Agrobacteria Associated with Crown Gall Disease of Rhododendron and Blueberry.</title>
        <authorList>
            <person name="Kuzmanovic N."/>
            <person name="Behrens P."/>
            <person name="Idczak E."/>
            <person name="Wagner S."/>
            <person name="Gotz M."/>
            <person name="Sproer C."/>
            <person name="Bunk B."/>
            <person name="Overmann J."/>
            <person name="Smalla K."/>
        </authorList>
    </citation>
    <scope>NUCLEOTIDE SEQUENCE</scope>
    <source>
        <strain evidence="1">Rho-6.2</strain>
    </source>
</reference>
<dbReference type="EMBL" id="CP117267">
    <property type="protein sequence ID" value="WFS23583.1"/>
    <property type="molecule type" value="Genomic_DNA"/>
</dbReference>
<dbReference type="RefSeq" id="WP_153816482.1">
    <property type="nucleotide sequence ID" value="NZ_CP117267.1"/>
</dbReference>
<gene>
    <name evidence="1" type="ORF">PR018_03410</name>
</gene>
<protein>
    <submittedName>
        <fullName evidence="1">Uncharacterized protein</fullName>
    </submittedName>
</protein>
<keyword evidence="2" id="KW-1185">Reference proteome</keyword>
<organism evidence="1 2">
    <name type="scientific">Rhizobium rhododendri</name>
    <dbReference type="NCBI Taxonomy" id="2506430"/>
    <lineage>
        <taxon>Bacteria</taxon>
        <taxon>Pseudomonadati</taxon>
        <taxon>Pseudomonadota</taxon>
        <taxon>Alphaproteobacteria</taxon>
        <taxon>Hyphomicrobiales</taxon>
        <taxon>Rhizobiaceae</taxon>
        <taxon>Rhizobium/Agrobacterium group</taxon>
        <taxon>Rhizobium</taxon>
    </lineage>
</organism>
<dbReference type="Proteomes" id="UP000318939">
    <property type="component" value="Chromosome"/>
</dbReference>
<name>A0ABY8IK80_9HYPH</name>
<accession>A0ABY8IK80</accession>
<reference evidence="1" key="2">
    <citation type="journal article" date="2023" name="MicrobiologyOpen">
        <title>Genomics of the tumorigenes clade of the family Rhizobiaceae and description of Rhizobium rhododendri sp. nov.</title>
        <authorList>
            <person name="Kuzmanovic N."/>
            <person name="diCenzo G.C."/>
            <person name="Bunk B."/>
            <person name="Sproeer C."/>
            <person name="Fruehling A."/>
            <person name="Neumann-Schaal M."/>
            <person name="Overmann J."/>
            <person name="Smalla K."/>
        </authorList>
    </citation>
    <scope>NUCLEOTIDE SEQUENCE</scope>
    <source>
        <strain evidence="1">Rho-6.2</strain>
    </source>
</reference>